<name>A0A1H4ZPI5_PSEAG</name>
<dbReference type="EMBL" id="FNSC01000001">
    <property type="protein sequence ID" value="SED32029.1"/>
    <property type="molecule type" value="Genomic_DNA"/>
</dbReference>
<dbReference type="HAMAP" id="MF_00010">
    <property type="entry name" value="UPF0060"/>
    <property type="match status" value="1"/>
</dbReference>
<comment type="similarity">
    <text evidence="5">Belongs to the UPF0060 family.</text>
</comment>
<evidence type="ECO:0000256" key="3">
    <source>
        <dbReference type="ARBA" id="ARBA00022989"/>
    </source>
</evidence>
<evidence type="ECO:0000313" key="7">
    <source>
        <dbReference type="Proteomes" id="UP000242849"/>
    </source>
</evidence>
<keyword evidence="1 5" id="KW-1003">Cell membrane</keyword>
<feature type="transmembrane region" description="Helical" evidence="5">
    <location>
        <begin position="97"/>
        <end position="117"/>
    </location>
</feature>
<evidence type="ECO:0000256" key="5">
    <source>
        <dbReference type="HAMAP-Rule" id="MF_00010"/>
    </source>
</evidence>
<dbReference type="InterPro" id="IPR037185">
    <property type="entry name" value="EmrE-like"/>
</dbReference>
<proteinExistence type="inferred from homology"/>
<dbReference type="Pfam" id="PF02694">
    <property type="entry name" value="UPF0060"/>
    <property type="match status" value="1"/>
</dbReference>
<keyword evidence="7" id="KW-1185">Reference proteome</keyword>
<evidence type="ECO:0000256" key="1">
    <source>
        <dbReference type="ARBA" id="ARBA00022475"/>
    </source>
</evidence>
<feature type="transmembrane region" description="Helical" evidence="5">
    <location>
        <begin position="12"/>
        <end position="39"/>
    </location>
</feature>
<reference evidence="7" key="1">
    <citation type="submission" date="2016-10" db="EMBL/GenBank/DDBJ databases">
        <authorList>
            <person name="Varghese N."/>
            <person name="Submissions S."/>
        </authorList>
    </citation>
    <scope>NUCLEOTIDE SEQUENCE [LARGE SCALE GENOMIC DNA]</scope>
    <source>
        <strain evidence="7">DSM 12111</strain>
    </source>
</reference>
<dbReference type="InterPro" id="IPR003844">
    <property type="entry name" value="UPF0060"/>
</dbReference>
<protein>
    <submittedName>
        <fullName evidence="6">Small multidrug resistance family-3 protein</fullName>
    </submittedName>
</protein>
<accession>A0A1H4ZPI5</accession>
<evidence type="ECO:0000256" key="2">
    <source>
        <dbReference type="ARBA" id="ARBA00022692"/>
    </source>
</evidence>
<evidence type="ECO:0000256" key="4">
    <source>
        <dbReference type="ARBA" id="ARBA00023136"/>
    </source>
</evidence>
<dbReference type="GO" id="GO:0005886">
    <property type="term" value="C:plasma membrane"/>
    <property type="evidence" value="ECO:0007669"/>
    <property type="project" value="UniProtKB-SubCell"/>
</dbReference>
<comment type="subcellular location">
    <subcellularLocation>
        <location evidence="5">Cell membrane</location>
        <topology evidence="5">Multi-pass membrane protein</topology>
    </subcellularLocation>
</comment>
<organism evidence="6 7">
    <name type="scientific">Pseudomonas anguilliseptica</name>
    <dbReference type="NCBI Taxonomy" id="53406"/>
    <lineage>
        <taxon>Bacteria</taxon>
        <taxon>Pseudomonadati</taxon>
        <taxon>Pseudomonadota</taxon>
        <taxon>Gammaproteobacteria</taxon>
        <taxon>Pseudomonadales</taxon>
        <taxon>Pseudomonadaceae</taxon>
        <taxon>Pseudomonas</taxon>
    </lineage>
</organism>
<dbReference type="AlphaFoldDB" id="A0A1H4ZPI5"/>
<keyword evidence="2 5" id="KW-0812">Transmembrane</keyword>
<keyword evidence="3 5" id="KW-1133">Transmembrane helix</keyword>
<dbReference type="RefSeq" id="WP_430736416.1">
    <property type="nucleotide sequence ID" value="NZ_CP156749.1"/>
</dbReference>
<gene>
    <name evidence="6" type="ORF">SAMN05421553_2448</name>
</gene>
<sequence>MRAGSPSSATEVSLLNTLGLFALTALAEIIGCYLPYLWLKQGKSIWLLVPAAASLALFAWLLTLHPTAAGRVYAAYGGVYVAMAIIWLWLVDGIRPTHWDLLGAAVAMLGMAIIMFAPRSA</sequence>
<dbReference type="PANTHER" id="PTHR36116:SF1">
    <property type="entry name" value="UPF0060 MEMBRANE PROTEIN YNFA"/>
    <property type="match status" value="1"/>
</dbReference>
<dbReference type="STRING" id="53406.SAMN05421553_2448"/>
<keyword evidence="4 5" id="KW-0472">Membrane</keyword>
<evidence type="ECO:0000313" key="6">
    <source>
        <dbReference type="EMBL" id="SED32029.1"/>
    </source>
</evidence>
<dbReference type="NCBIfam" id="NF002586">
    <property type="entry name" value="PRK02237.1"/>
    <property type="match status" value="1"/>
</dbReference>
<feature type="transmembrane region" description="Helical" evidence="5">
    <location>
        <begin position="45"/>
        <end position="65"/>
    </location>
</feature>
<dbReference type="PANTHER" id="PTHR36116">
    <property type="entry name" value="UPF0060 MEMBRANE PROTEIN YNFA"/>
    <property type="match status" value="1"/>
</dbReference>
<dbReference type="SUPFAM" id="SSF103481">
    <property type="entry name" value="Multidrug resistance efflux transporter EmrE"/>
    <property type="match status" value="1"/>
</dbReference>
<feature type="transmembrane region" description="Helical" evidence="5">
    <location>
        <begin position="72"/>
        <end position="91"/>
    </location>
</feature>
<dbReference type="Proteomes" id="UP000242849">
    <property type="component" value="Unassembled WGS sequence"/>
</dbReference>